<dbReference type="EMBL" id="CP000076">
    <property type="protein sequence ID" value="AAY93036.1"/>
    <property type="molecule type" value="Genomic_DNA"/>
</dbReference>
<dbReference type="eggNOG" id="ENOG50346T3">
    <property type="taxonomic scope" value="Bacteria"/>
</dbReference>
<dbReference type="HOGENOM" id="CLU_2367992_0_0_6"/>
<sequence>MRQRKMRALLLLGMLLSPLAFADLTEPLHDCNQPDVPYEFQDQFERDQFQADVEEYKTCIIDFVEEQQDAIRKHKSAADDAIEEWNSFARST</sequence>
<feature type="signal peptide" evidence="1">
    <location>
        <begin position="1"/>
        <end position="22"/>
    </location>
</feature>
<organism evidence="2 3">
    <name type="scientific">Pseudomonas fluorescens (strain ATCC BAA-477 / NRRL B-23932 / Pf-5)</name>
    <dbReference type="NCBI Taxonomy" id="220664"/>
    <lineage>
        <taxon>Bacteria</taxon>
        <taxon>Pseudomonadati</taxon>
        <taxon>Pseudomonadota</taxon>
        <taxon>Gammaproteobacteria</taxon>
        <taxon>Pseudomonadales</taxon>
        <taxon>Pseudomonadaceae</taxon>
        <taxon>Pseudomonas</taxon>
    </lineage>
</organism>
<dbReference type="PATRIC" id="fig|220664.5.peg.3866"/>
<keyword evidence="1" id="KW-0732">Signal</keyword>
<dbReference type="AlphaFoldDB" id="Q4KA61"/>
<accession>Q4KA61</accession>
<dbReference type="Proteomes" id="UP000008540">
    <property type="component" value="Chromosome"/>
</dbReference>
<evidence type="ECO:0000256" key="1">
    <source>
        <dbReference type="SAM" id="SignalP"/>
    </source>
</evidence>
<gene>
    <name evidence="2" type="ordered locus">PFL_3771</name>
</gene>
<feature type="chain" id="PRO_5004240003" description="Secreted protein" evidence="1">
    <location>
        <begin position="23"/>
        <end position="92"/>
    </location>
</feature>
<dbReference type="KEGG" id="pfl:PFL_3771"/>
<evidence type="ECO:0000313" key="2">
    <source>
        <dbReference type="EMBL" id="AAY93036.1"/>
    </source>
</evidence>
<name>Q4KA61_PSEF5</name>
<dbReference type="STRING" id="220664.PFL_3771"/>
<evidence type="ECO:0008006" key="4">
    <source>
        <dbReference type="Google" id="ProtNLM"/>
    </source>
</evidence>
<reference evidence="2 3" key="1">
    <citation type="journal article" date="2005" name="Nat. Biotechnol.">
        <title>Complete genome sequence of the plant commensal Pseudomonas fluorescens Pf-5.</title>
        <authorList>
            <person name="Paulsen I.T."/>
            <person name="Press C.M."/>
            <person name="Ravel J."/>
            <person name="Kobayashi D.Y."/>
            <person name="Myers G.S."/>
            <person name="Mavrodi D.V."/>
            <person name="DeBoy R.T."/>
            <person name="Seshadri R."/>
            <person name="Ren Q."/>
            <person name="Madupu R."/>
            <person name="Dodson R.J."/>
            <person name="Durkin A.S."/>
            <person name="Brinkac L.M."/>
            <person name="Daugherty S.C."/>
            <person name="Sullivan S.A."/>
            <person name="Rosovitz M.J."/>
            <person name="Gwinn M.L."/>
            <person name="Zhou L."/>
            <person name="Schneider D.J."/>
            <person name="Cartinhour S.W."/>
            <person name="Nelson W.C."/>
            <person name="Weidman J."/>
            <person name="Watkins K."/>
            <person name="Tran K."/>
            <person name="Khouri H."/>
            <person name="Pierson E.A."/>
            <person name="Pierson L.S.III."/>
            <person name="Thomashow L.S."/>
            <person name="Loper J.E."/>
        </authorList>
    </citation>
    <scope>NUCLEOTIDE SEQUENCE [LARGE SCALE GENOMIC DNA]</scope>
    <source>
        <strain evidence="3">ATCC BAA-477 / NRRL B-23932 / Pf-5</strain>
    </source>
</reference>
<protein>
    <recommendedName>
        <fullName evidence="4">Secreted protein</fullName>
    </recommendedName>
</protein>
<proteinExistence type="predicted"/>
<evidence type="ECO:0000313" key="3">
    <source>
        <dbReference type="Proteomes" id="UP000008540"/>
    </source>
</evidence>